<protein>
    <submittedName>
        <fullName evidence="3">Ligand-binding SRPBCC domain-containing protein</fullName>
    </submittedName>
</protein>
<dbReference type="OrthoDB" id="9793552at2"/>
<proteinExistence type="inferred from homology"/>
<sequence>MASIYSIQCTQVIPAPLEEVWNYFSNPANLQHITPAAMRFTVTSAPYTGQVYPGQVIIYKVSPLAGIPLEWMTEITHVSYLSYFVDEQRAGPYSIWHHEHHFEQVPGGVKMTDLVHYRLPLGWLGKLAHRLFVKQQLASLFEYRHKTVEKIFGPPVS</sequence>
<dbReference type="InterPro" id="IPR005031">
    <property type="entry name" value="COQ10_START"/>
</dbReference>
<dbReference type="CDD" id="cd07820">
    <property type="entry name" value="SRPBCC_3"/>
    <property type="match status" value="1"/>
</dbReference>
<evidence type="ECO:0000313" key="3">
    <source>
        <dbReference type="EMBL" id="TWF44529.1"/>
    </source>
</evidence>
<evidence type="ECO:0000256" key="1">
    <source>
        <dbReference type="ARBA" id="ARBA00008918"/>
    </source>
</evidence>
<dbReference type="InterPro" id="IPR023393">
    <property type="entry name" value="START-like_dom_sf"/>
</dbReference>
<dbReference type="Gene3D" id="3.30.530.20">
    <property type="match status" value="1"/>
</dbReference>
<keyword evidence="4" id="KW-1185">Reference proteome</keyword>
<dbReference type="Proteomes" id="UP000320811">
    <property type="component" value="Unassembled WGS sequence"/>
</dbReference>
<comment type="caution">
    <text evidence="3">The sequence shown here is derived from an EMBL/GenBank/DDBJ whole genome shotgun (WGS) entry which is preliminary data.</text>
</comment>
<evidence type="ECO:0000259" key="2">
    <source>
        <dbReference type="Pfam" id="PF03364"/>
    </source>
</evidence>
<dbReference type="SUPFAM" id="SSF55961">
    <property type="entry name" value="Bet v1-like"/>
    <property type="match status" value="1"/>
</dbReference>
<evidence type="ECO:0000313" key="4">
    <source>
        <dbReference type="Proteomes" id="UP000320811"/>
    </source>
</evidence>
<feature type="domain" description="Coenzyme Q-binding protein COQ10 START" evidence="2">
    <location>
        <begin position="13"/>
        <end position="138"/>
    </location>
</feature>
<dbReference type="Pfam" id="PF03364">
    <property type="entry name" value="Polyketide_cyc"/>
    <property type="match status" value="1"/>
</dbReference>
<gene>
    <name evidence="3" type="ORF">FHW36_101449</name>
</gene>
<name>A0A561Q2H6_9BACT</name>
<dbReference type="RefSeq" id="WP_145661559.1">
    <property type="nucleotide sequence ID" value="NZ_VIWO01000001.1"/>
</dbReference>
<accession>A0A561Q2H6</accession>
<reference evidence="3 4" key="1">
    <citation type="submission" date="2019-06" db="EMBL/GenBank/DDBJ databases">
        <title>Sorghum-associated microbial communities from plants grown in Nebraska, USA.</title>
        <authorList>
            <person name="Schachtman D."/>
        </authorList>
    </citation>
    <scope>NUCLEOTIDE SEQUENCE [LARGE SCALE GENOMIC DNA]</scope>
    <source>
        <strain evidence="3 4">1209</strain>
    </source>
</reference>
<dbReference type="AlphaFoldDB" id="A0A561Q2H6"/>
<organism evidence="3 4">
    <name type="scientific">Chitinophaga polysaccharea</name>
    <dbReference type="NCBI Taxonomy" id="1293035"/>
    <lineage>
        <taxon>Bacteria</taxon>
        <taxon>Pseudomonadati</taxon>
        <taxon>Bacteroidota</taxon>
        <taxon>Chitinophagia</taxon>
        <taxon>Chitinophagales</taxon>
        <taxon>Chitinophagaceae</taxon>
        <taxon>Chitinophaga</taxon>
    </lineage>
</organism>
<dbReference type="EMBL" id="VIWO01000001">
    <property type="protein sequence ID" value="TWF44529.1"/>
    <property type="molecule type" value="Genomic_DNA"/>
</dbReference>
<comment type="similarity">
    <text evidence="1">Belongs to the ribosome association toxin RatA family.</text>
</comment>